<evidence type="ECO:0000256" key="1">
    <source>
        <dbReference type="ARBA" id="ARBA00004123"/>
    </source>
</evidence>
<evidence type="ECO:0000259" key="8">
    <source>
        <dbReference type="Pfam" id="PF05916"/>
    </source>
</evidence>
<comment type="subcellular location">
    <subcellularLocation>
        <location evidence="1 7">Nucleus</location>
    </subcellularLocation>
</comment>
<proteinExistence type="inferred from homology"/>
<dbReference type="Proteomes" id="UP000536275">
    <property type="component" value="Unassembled WGS sequence"/>
</dbReference>
<protein>
    <recommendedName>
        <fullName evidence="4 7">DNA replication complex GINS protein PSF3</fullName>
    </recommendedName>
</protein>
<evidence type="ECO:0000256" key="2">
    <source>
        <dbReference type="ARBA" id="ARBA00006343"/>
    </source>
</evidence>
<evidence type="ECO:0000259" key="9">
    <source>
        <dbReference type="Pfam" id="PF22466"/>
    </source>
</evidence>
<dbReference type="PANTHER" id="PTHR22768">
    <property type="entry name" value="DNA REPLICATION COMPLEX GINS PROTEIN PSF3"/>
    <property type="match status" value="1"/>
</dbReference>
<evidence type="ECO:0000256" key="4">
    <source>
        <dbReference type="ARBA" id="ARBA00015140"/>
    </source>
</evidence>
<dbReference type="SUPFAM" id="SSF160059">
    <property type="entry name" value="PriA/YqbF domain"/>
    <property type="match status" value="1"/>
</dbReference>
<dbReference type="GO" id="GO:0071162">
    <property type="term" value="C:CMG complex"/>
    <property type="evidence" value="ECO:0007669"/>
    <property type="project" value="EnsemblFungi"/>
</dbReference>
<dbReference type="InterPro" id="IPR021151">
    <property type="entry name" value="GINS_A"/>
</dbReference>
<keyword evidence="6 7" id="KW-0539">Nucleus</keyword>
<evidence type="ECO:0000256" key="5">
    <source>
        <dbReference type="ARBA" id="ARBA00022705"/>
    </source>
</evidence>
<keyword evidence="5 7" id="KW-0235">DNA replication</keyword>
<name>A0A8H6C0B8_CANAX</name>
<evidence type="ECO:0000256" key="6">
    <source>
        <dbReference type="ARBA" id="ARBA00023242"/>
    </source>
</evidence>
<dbReference type="Pfam" id="PF22466">
    <property type="entry name" value="PSF3_N"/>
    <property type="match status" value="1"/>
</dbReference>
<evidence type="ECO:0000256" key="3">
    <source>
        <dbReference type="ARBA" id="ARBA00011352"/>
    </source>
</evidence>
<dbReference type="InterPro" id="IPR010492">
    <property type="entry name" value="GINS_Psf3"/>
</dbReference>
<dbReference type="SMR" id="A0A8H6C0B8"/>
<accession>A0A8H6C0B8</accession>
<dbReference type="GO" id="GO:0000727">
    <property type="term" value="P:double-strand break repair via break-induced replication"/>
    <property type="evidence" value="ECO:0007669"/>
    <property type="project" value="EnsemblFungi"/>
</dbReference>
<reference evidence="10 11" key="1">
    <citation type="submission" date="2020-03" db="EMBL/GenBank/DDBJ databases">
        <title>FDA dAtabase for Regulatory Grade micrObial Sequences (FDA-ARGOS): Supporting development and validation of Infectious Disease Dx tests.</title>
        <authorList>
            <person name="Campos J."/>
            <person name="Goldberg B."/>
            <person name="Tallon L."/>
            <person name="Sadzewicz L."/>
            <person name="Vavikolanu K."/>
            <person name="Mehta A."/>
            <person name="Aluvathingal J."/>
            <person name="Nadendla S."/>
            <person name="Nandy P."/>
            <person name="Geyer C."/>
            <person name="Yan Y."/>
            <person name="Sichtig H."/>
        </authorList>
    </citation>
    <scope>NUCLEOTIDE SEQUENCE [LARGE SCALE GENOMIC DNA]</scope>
    <source>
        <strain evidence="10 11">FDAARGOS_656</strain>
    </source>
</reference>
<dbReference type="EMBL" id="JABWAD010000046">
    <property type="protein sequence ID" value="KAF6069129.1"/>
    <property type="molecule type" value="Genomic_DNA"/>
</dbReference>
<dbReference type="GO" id="GO:0043596">
    <property type="term" value="C:nuclear replication fork"/>
    <property type="evidence" value="ECO:0007669"/>
    <property type="project" value="EnsemblFungi"/>
</dbReference>
<evidence type="ECO:0000256" key="7">
    <source>
        <dbReference type="RuleBase" id="RU367161"/>
    </source>
</evidence>
<dbReference type="GO" id="GO:1902975">
    <property type="term" value="P:mitotic DNA replication initiation"/>
    <property type="evidence" value="ECO:0007669"/>
    <property type="project" value="TreeGrafter"/>
</dbReference>
<gene>
    <name evidence="10" type="ORF">FOB64_003477</name>
</gene>
<dbReference type="Pfam" id="PF05916">
    <property type="entry name" value="Sld5"/>
    <property type="match status" value="1"/>
</dbReference>
<dbReference type="InterPro" id="IPR038437">
    <property type="entry name" value="GINS_Psf3_sf"/>
</dbReference>
<dbReference type="InterPro" id="IPR036224">
    <property type="entry name" value="GINS_bundle-like_dom_sf"/>
</dbReference>
<dbReference type="InterPro" id="IPR055221">
    <property type="entry name" value="PSF3_N"/>
</dbReference>
<evidence type="ECO:0000313" key="11">
    <source>
        <dbReference type="Proteomes" id="UP000536275"/>
    </source>
</evidence>
<feature type="domain" description="DNA replication complex GINS protein PSF3 N-terminal" evidence="9">
    <location>
        <begin position="6"/>
        <end position="57"/>
    </location>
</feature>
<comment type="caution">
    <text evidence="10">The sequence shown here is derived from an EMBL/GenBank/DDBJ whole genome shotgun (WGS) entry which is preliminary data.</text>
</comment>
<comment type="function">
    <text evidence="7">The GINS complex plays an essential role in the initiation of DNA replication.</text>
</comment>
<dbReference type="AlphaFoldDB" id="A0A8H6C0B8"/>
<comment type="similarity">
    <text evidence="2 7">Belongs to the GINS3/PSF3 family.</text>
</comment>
<dbReference type="CDD" id="cd21693">
    <property type="entry name" value="GINS_B_Psf3"/>
    <property type="match status" value="1"/>
</dbReference>
<dbReference type="SUPFAM" id="SSF158573">
    <property type="entry name" value="GINS helical bundle-like"/>
    <property type="match status" value="1"/>
</dbReference>
<evidence type="ECO:0000313" key="10">
    <source>
        <dbReference type="EMBL" id="KAF6069129.1"/>
    </source>
</evidence>
<dbReference type="CDD" id="cd11713">
    <property type="entry name" value="GINS_A_psf3"/>
    <property type="match status" value="1"/>
</dbReference>
<organism evidence="10 11">
    <name type="scientific">Candida albicans</name>
    <name type="common">Yeast</name>
    <dbReference type="NCBI Taxonomy" id="5476"/>
    <lineage>
        <taxon>Eukaryota</taxon>
        <taxon>Fungi</taxon>
        <taxon>Dikarya</taxon>
        <taxon>Ascomycota</taxon>
        <taxon>Saccharomycotina</taxon>
        <taxon>Pichiomycetes</taxon>
        <taxon>Debaryomycetaceae</taxon>
        <taxon>Candida/Lodderomyces clade</taxon>
        <taxon>Candida</taxon>
    </lineage>
</organism>
<sequence>MTTDYYDLDDILADSEKLTCKFNITVPGLGYLEGNPGKPIHEDTKLELPHWLSGILATVAIDEDSNINFLDLADPDIIKEKVINAIKTDPLAVDLHKLTPYYYSLILKWGNLYTDKTLIANVMNCLKARSLEIYNFSNNANKTLNNEFLYTLDEFERALFKSTSDSNKSMRKWLKTK</sequence>
<comment type="subunit">
    <text evidence="3">Component of the GINS complex which is a heterotetramer of SLD5, PSF1, PSF2 and PSF3.</text>
</comment>
<dbReference type="Gene3D" id="1.20.58.2050">
    <property type="match status" value="1"/>
</dbReference>
<feature type="domain" description="GINS subunit" evidence="8">
    <location>
        <begin position="78"/>
        <end position="174"/>
    </location>
</feature>
<dbReference type="PANTHER" id="PTHR22768:SF0">
    <property type="entry name" value="DNA REPLICATION COMPLEX GINS PROTEIN PSF3"/>
    <property type="match status" value="1"/>
</dbReference>
<dbReference type="GO" id="GO:0000811">
    <property type="term" value="C:GINS complex"/>
    <property type="evidence" value="ECO:0007669"/>
    <property type="project" value="UniProtKB-UniRule"/>
</dbReference>